<gene>
    <name evidence="1" type="ORF">BCV69DRAFT_63513</name>
</gene>
<dbReference type="GeneID" id="37017149"/>
<dbReference type="EMBL" id="KZ819334">
    <property type="protein sequence ID" value="PWN18805.1"/>
    <property type="molecule type" value="Genomic_DNA"/>
</dbReference>
<name>A0A316U785_9BASI</name>
<sequence length="116" mass="12266">PTPTTTPRSHSSTGFLAPNPLDHLNLKFLSEVCPHSLSYPTLFRLTNTGTFQTSNDGRVRDQGTSAVDAIACLSVAPTVKSSSAGARVPVDLLPRVASFWILNTTAMSTSAAYISS</sequence>
<dbReference type="RefSeq" id="XP_025345965.1">
    <property type="nucleotide sequence ID" value="XM_025495415.1"/>
</dbReference>
<reference evidence="1 2" key="1">
    <citation type="journal article" date="2018" name="Mol. Biol. Evol.">
        <title>Broad Genomic Sampling Reveals a Smut Pathogenic Ancestry of the Fungal Clade Ustilaginomycotina.</title>
        <authorList>
            <person name="Kijpornyongpan T."/>
            <person name="Mondo S.J."/>
            <person name="Barry K."/>
            <person name="Sandor L."/>
            <person name="Lee J."/>
            <person name="Lipzen A."/>
            <person name="Pangilinan J."/>
            <person name="LaButti K."/>
            <person name="Hainaut M."/>
            <person name="Henrissat B."/>
            <person name="Grigoriev I.V."/>
            <person name="Spatafora J.W."/>
            <person name="Aime M.C."/>
        </authorList>
    </citation>
    <scope>NUCLEOTIDE SEQUENCE [LARGE SCALE GENOMIC DNA]</scope>
    <source>
        <strain evidence="1 2">MCA 4718</strain>
    </source>
</reference>
<accession>A0A316U785</accession>
<evidence type="ECO:0000313" key="2">
    <source>
        <dbReference type="Proteomes" id="UP000245942"/>
    </source>
</evidence>
<feature type="non-terminal residue" evidence="1">
    <location>
        <position position="1"/>
    </location>
</feature>
<organism evidence="1 2">
    <name type="scientific">Pseudomicrostroma glucosiphilum</name>
    <dbReference type="NCBI Taxonomy" id="1684307"/>
    <lineage>
        <taxon>Eukaryota</taxon>
        <taxon>Fungi</taxon>
        <taxon>Dikarya</taxon>
        <taxon>Basidiomycota</taxon>
        <taxon>Ustilaginomycotina</taxon>
        <taxon>Exobasidiomycetes</taxon>
        <taxon>Microstromatales</taxon>
        <taxon>Microstromatales incertae sedis</taxon>
        <taxon>Pseudomicrostroma</taxon>
    </lineage>
</organism>
<dbReference type="AlphaFoldDB" id="A0A316U785"/>
<evidence type="ECO:0000313" key="1">
    <source>
        <dbReference type="EMBL" id="PWN18805.1"/>
    </source>
</evidence>
<dbReference type="Proteomes" id="UP000245942">
    <property type="component" value="Unassembled WGS sequence"/>
</dbReference>
<keyword evidence="2" id="KW-1185">Reference proteome</keyword>
<proteinExistence type="predicted"/>
<protein>
    <submittedName>
        <fullName evidence="1">Uncharacterized protein</fullName>
    </submittedName>
</protein>